<evidence type="ECO:0000313" key="3">
    <source>
        <dbReference type="Proteomes" id="UP000694892"/>
    </source>
</evidence>
<protein>
    <submittedName>
        <fullName evidence="2">Uncharacterized protein</fullName>
    </submittedName>
</protein>
<feature type="compositionally biased region" description="Pro residues" evidence="1">
    <location>
        <begin position="39"/>
        <end position="48"/>
    </location>
</feature>
<gene>
    <name evidence="2" type="ORF">XELAEV_18024767mg</name>
</gene>
<organism evidence="2 3">
    <name type="scientific">Xenopus laevis</name>
    <name type="common">African clawed frog</name>
    <dbReference type="NCBI Taxonomy" id="8355"/>
    <lineage>
        <taxon>Eukaryota</taxon>
        <taxon>Metazoa</taxon>
        <taxon>Chordata</taxon>
        <taxon>Craniata</taxon>
        <taxon>Vertebrata</taxon>
        <taxon>Euteleostomi</taxon>
        <taxon>Amphibia</taxon>
        <taxon>Batrachia</taxon>
        <taxon>Anura</taxon>
        <taxon>Pipoidea</taxon>
        <taxon>Pipidae</taxon>
        <taxon>Xenopodinae</taxon>
        <taxon>Xenopus</taxon>
        <taxon>Xenopus</taxon>
    </lineage>
</organism>
<sequence>MQETRMTIHRGVQDLVAAMAAQPHRPGGSAEGQVTGPSVAPPPPPPPEAQHQRGRGRGSGPVRGDKRKRS</sequence>
<dbReference type="Proteomes" id="UP000694892">
    <property type="component" value="Chromosome 4S"/>
</dbReference>
<dbReference type="EMBL" id="CM004473">
    <property type="protein sequence ID" value="OCT82250.1"/>
    <property type="molecule type" value="Genomic_DNA"/>
</dbReference>
<proteinExistence type="predicted"/>
<name>A0A974HLJ9_XENLA</name>
<evidence type="ECO:0000313" key="2">
    <source>
        <dbReference type="EMBL" id="OCT82250.1"/>
    </source>
</evidence>
<evidence type="ECO:0000256" key="1">
    <source>
        <dbReference type="SAM" id="MobiDB-lite"/>
    </source>
</evidence>
<reference evidence="3" key="1">
    <citation type="journal article" date="2016" name="Nature">
        <title>Genome evolution in the allotetraploid frog Xenopus laevis.</title>
        <authorList>
            <person name="Session A.M."/>
            <person name="Uno Y."/>
            <person name="Kwon T."/>
            <person name="Chapman J.A."/>
            <person name="Toyoda A."/>
            <person name="Takahashi S."/>
            <person name="Fukui A."/>
            <person name="Hikosaka A."/>
            <person name="Suzuki A."/>
            <person name="Kondo M."/>
            <person name="van Heeringen S.J."/>
            <person name="Quigley I."/>
            <person name="Heinz S."/>
            <person name="Ogino H."/>
            <person name="Ochi H."/>
            <person name="Hellsten U."/>
            <person name="Lyons J.B."/>
            <person name="Simakov O."/>
            <person name="Putnam N."/>
            <person name="Stites J."/>
            <person name="Kuroki Y."/>
            <person name="Tanaka T."/>
            <person name="Michiue T."/>
            <person name="Watanabe M."/>
            <person name="Bogdanovic O."/>
            <person name="Lister R."/>
            <person name="Georgiou G."/>
            <person name="Paranjpe S.S."/>
            <person name="van Kruijsbergen I."/>
            <person name="Shu S."/>
            <person name="Carlson J."/>
            <person name="Kinoshita T."/>
            <person name="Ohta Y."/>
            <person name="Mawaribuchi S."/>
            <person name="Jenkins J."/>
            <person name="Grimwood J."/>
            <person name="Schmutz J."/>
            <person name="Mitros T."/>
            <person name="Mozaffari S.V."/>
            <person name="Suzuki Y."/>
            <person name="Haramoto Y."/>
            <person name="Yamamoto T.S."/>
            <person name="Takagi C."/>
            <person name="Heald R."/>
            <person name="Miller K."/>
            <person name="Haudenschild C."/>
            <person name="Kitzman J."/>
            <person name="Nakayama T."/>
            <person name="Izutsu Y."/>
            <person name="Robert J."/>
            <person name="Fortriede J."/>
            <person name="Burns K."/>
            <person name="Lotay V."/>
            <person name="Karimi K."/>
            <person name="Yasuoka Y."/>
            <person name="Dichmann D.S."/>
            <person name="Flajnik M.F."/>
            <person name="Houston D.W."/>
            <person name="Shendure J."/>
            <person name="DuPasquier L."/>
            <person name="Vize P.D."/>
            <person name="Zorn A.M."/>
            <person name="Ito M."/>
            <person name="Marcotte E.M."/>
            <person name="Wallingford J.B."/>
            <person name="Ito Y."/>
            <person name="Asashima M."/>
            <person name="Ueno N."/>
            <person name="Matsuda Y."/>
            <person name="Veenstra G.J."/>
            <person name="Fujiyama A."/>
            <person name="Harland R.M."/>
            <person name="Taira M."/>
            <person name="Rokhsar D.S."/>
        </authorList>
    </citation>
    <scope>NUCLEOTIDE SEQUENCE [LARGE SCALE GENOMIC DNA]</scope>
    <source>
        <strain evidence="3">J</strain>
    </source>
</reference>
<dbReference type="AlphaFoldDB" id="A0A974HLJ9"/>
<accession>A0A974HLJ9</accession>
<feature type="region of interest" description="Disordered" evidence="1">
    <location>
        <begin position="1"/>
        <end position="70"/>
    </location>
</feature>